<gene>
    <name evidence="2" type="ORF">PtoMrB4_14210</name>
</gene>
<dbReference type="GeneID" id="57396635"/>
<name>A0A679GN54_9GAMM</name>
<evidence type="ECO:0000313" key="2">
    <source>
        <dbReference type="EMBL" id="BCA27444.1"/>
    </source>
</evidence>
<feature type="compositionally biased region" description="Low complexity" evidence="1">
    <location>
        <begin position="203"/>
        <end position="222"/>
    </location>
</feature>
<evidence type="ECO:0000256" key="1">
    <source>
        <dbReference type="SAM" id="MobiDB-lite"/>
    </source>
</evidence>
<dbReference type="Proteomes" id="UP000501237">
    <property type="component" value="Chromosome"/>
</dbReference>
<dbReference type="AlphaFoldDB" id="A0A679GN54"/>
<sequence>MTFWIVIPGLCAAAFGFTLWKRRRIAARERLIRAFRPPPRLLDELRKRHPQLSLEDCMLVCAGLRQFFLCYLKSGFGYVSMPSQVVDDLWHALILDTREYRRFCQRAFGRFLHHRPAWALSGKARQADAGLRRCWWYACEQERIDPHTPGRVPLLFDLDRRLGIAGGFLYVADCRGVRRDDQGDSGSTVIYCGGDFVGSDSSYDSSDFGDGRGVSDSSSGSGDSWGGDSGGGDSGGDSGGCGGGCGGGGD</sequence>
<protein>
    <submittedName>
        <fullName evidence="2">Uncharacterized protein</fullName>
    </submittedName>
</protein>
<evidence type="ECO:0000313" key="3">
    <source>
        <dbReference type="Proteomes" id="UP000501237"/>
    </source>
</evidence>
<organism evidence="2 3">
    <name type="scientific">Metapseudomonas otitidis</name>
    <dbReference type="NCBI Taxonomy" id="319939"/>
    <lineage>
        <taxon>Bacteria</taxon>
        <taxon>Pseudomonadati</taxon>
        <taxon>Pseudomonadota</taxon>
        <taxon>Gammaproteobacteria</taxon>
        <taxon>Pseudomonadales</taxon>
        <taxon>Pseudomonadaceae</taxon>
        <taxon>Metapseudomonas</taxon>
    </lineage>
</organism>
<feature type="compositionally biased region" description="Gly residues" evidence="1">
    <location>
        <begin position="223"/>
        <end position="250"/>
    </location>
</feature>
<dbReference type="RefSeq" id="WP_172432886.1">
    <property type="nucleotide sequence ID" value="NZ_AP022642.1"/>
</dbReference>
<reference evidence="2 3" key="1">
    <citation type="journal article" date="2020" name="Microbiol. Resour. Announc.">
        <title>Complete genome sequence of Pseudomonas otitidis strain MrB4, isolated from Lake Biwa in Japan.</title>
        <authorList>
            <person name="Miyazaki K."/>
            <person name="Hase E."/>
            <person name="Maruya T."/>
        </authorList>
    </citation>
    <scope>NUCLEOTIDE SEQUENCE [LARGE SCALE GENOMIC DNA]</scope>
    <source>
        <strain evidence="2 3">MrB4</strain>
    </source>
</reference>
<accession>A0A679GN54</accession>
<dbReference type="EMBL" id="AP022642">
    <property type="protein sequence ID" value="BCA27444.1"/>
    <property type="molecule type" value="Genomic_DNA"/>
</dbReference>
<feature type="region of interest" description="Disordered" evidence="1">
    <location>
        <begin position="203"/>
        <end position="250"/>
    </location>
</feature>
<proteinExistence type="predicted"/>
<dbReference type="KEGG" id="poj:PtoMrB4_14210"/>